<organism evidence="2 3">
    <name type="scientific">Paraburkholderia piptadeniae</name>
    <dbReference type="NCBI Taxonomy" id="1701573"/>
    <lineage>
        <taxon>Bacteria</taxon>
        <taxon>Pseudomonadati</taxon>
        <taxon>Pseudomonadota</taxon>
        <taxon>Betaproteobacteria</taxon>
        <taxon>Burkholderiales</taxon>
        <taxon>Burkholderiaceae</taxon>
        <taxon>Paraburkholderia</taxon>
    </lineage>
</organism>
<sequence length="84" mass="9183">MKERAVSRTGPTAPHGGWQRDGDHALVHPGGWSIAHYRIDGVWTYMLWHGNETQGRFATADAAKSRHAELTAATVSGATQERMA</sequence>
<reference evidence="2" key="1">
    <citation type="submission" date="2016-12" db="EMBL/GenBank/DDBJ databases">
        <authorList>
            <person name="Moulin L."/>
        </authorList>
    </citation>
    <scope>NUCLEOTIDE SEQUENCE [LARGE SCALE GENOMIC DNA]</scope>
    <source>
        <strain evidence="2">STM 7183</strain>
    </source>
</reference>
<dbReference type="OrthoDB" id="9016971at2"/>
<dbReference type="Proteomes" id="UP000195569">
    <property type="component" value="Unassembled WGS sequence"/>
</dbReference>
<dbReference type="RefSeq" id="WP_087740225.1">
    <property type="nucleotide sequence ID" value="NZ_CYGY02000147.1"/>
</dbReference>
<feature type="region of interest" description="Disordered" evidence="1">
    <location>
        <begin position="1"/>
        <end position="22"/>
    </location>
</feature>
<evidence type="ECO:0000256" key="1">
    <source>
        <dbReference type="SAM" id="MobiDB-lite"/>
    </source>
</evidence>
<comment type="caution">
    <text evidence="2">The sequence shown here is derived from an EMBL/GenBank/DDBJ whole genome shotgun (WGS) entry which is preliminary data.</text>
</comment>
<gene>
    <name evidence="2" type="ORF">BN2476_1470003</name>
</gene>
<keyword evidence="3" id="KW-1185">Reference proteome</keyword>
<evidence type="ECO:0000313" key="3">
    <source>
        <dbReference type="Proteomes" id="UP000195569"/>
    </source>
</evidence>
<proteinExistence type="predicted"/>
<evidence type="ECO:0000313" key="2">
    <source>
        <dbReference type="EMBL" id="SIT51848.1"/>
    </source>
</evidence>
<protein>
    <submittedName>
        <fullName evidence="2">Uncharacterized protein</fullName>
    </submittedName>
</protein>
<name>A0A1N7SWU2_9BURK</name>
<dbReference type="AlphaFoldDB" id="A0A1N7SWU2"/>
<dbReference type="EMBL" id="CYGY02000147">
    <property type="protein sequence ID" value="SIT51848.1"/>
    <property type="molecule type" value="Genomic_DNA"/>
</dbReference>
<accession>A0A1N7SWU2</accession>